<dbReference type="Gene3D" id="2.30.42.10">
    <property type="match status" value="1"/>
</dbReference>
<dbReference type="MEROPS" id="S41.008"/>
<dbReference type="InterPro" id="IPR029045">
    <property type="entry name" value="ClpP/crotonase-like_dom_sf"/>
</dbReference>
<dbReference type="AlphaFoldDB" id="E8WYE6"/>
<dbReference type="PROSITE" id="PS50106">
    <property type="entry name" value="PDZ"/>
    <property type="match status" value="1"/>
</dbReference>
<evidence type="ECO:0000313" key="3">
    <source>
        <dbReference type="EMBL" id="ADW69852.1"/>
    </source>
</evidence>
<evidence type="ECO:0000313" key="4">
    <source>
        <dbReference type="Proteomes" id="UP000000343"/>
    </source>
</evidence>
<dbReference type="SMART" id="SM00245">
    <property type="entry name" value="TSPc"/>
    <property type="match status" value="1"/>
</dbReference>
<dbReference type="SMART" id="SM00228">
    <property type="entry name" value="PDZ"/>
    <property type="match status" value="1"/>
</dbReference>
<dbReference type="GO" id="GO:0008236">
    <property type="term" value="F:serine-type peptidase activity"/>
    <property type="evidence" value="ECO:0007669"/>
    <property type="project" value="InterPro"/>
</dbReference>
<feature type="signal peptide" evidence="1">
    <location>
        <begin position="1"/>
        <end position="26"/>
    </location>
</feature>
<dbReference type="eggNOG" id="COG0793">
    <property type="taxonomic scope" value="Bacteria"/>
</dbReference>
<keyword evidence="1" id="KW-0732">Signal</keyword>
<dbReference type="Gene3D" id="3.30.750.44">
    <property type="match status" value="1"/>
</dbReference>
<dbReference type="PANTHER" id="PTHR32060:SF30">
    <property type="entry name" value="CARBOXY-TERMINAL PROCESSING PROTEASE CTPA"/>
    <property type="match status" value="1"/>
</dbReference>
<dbReference type="RefSeq" id="WP_013581167.1">
    <property type="nucleotide sequence ID" value="NC_015064.1"/>
</dbReference>
<feature type="chain" id="PRO_5003230459" evidence="1">
    <location>
        <begin position="27"/>
        <end position="419"/>
    </location>
</feature>
<dbReference type="PANTHER" id="PTHR32060">
    <property type="entry name" value="TAIL-SPECIFIC PROTEASE"/>
    <property type="match status" value="1"/>
</dbReference>
<dbReference type="HOGENOM" id="CLU_017295_3_1_0"/>
<keyword evidence="4" id="KW-1185">Reference proteome</keyword>
<dbReference type="GO" id="GO:0006508">
    <property type="term" value="P:proteolysis"/>
    <property type="evidence" value="ECO:0007669"/>
    <property type="project" value="InterPro"/>
</dbReference>
<dbReference type="InterPro" id="IPR041489">
    <property type="entry name" value="PDZ_6"/>
</dbReference>
<evidence type="ECO:0000256" key="1">
    <source>
        <dbReference type="SAM" id="SignalP"/>
    </source>
</evidence>
<dbReference type="KEGG" id="acm:AciX9_2829"/>
<dbReference type="STRING" id="1198114.AciX9_2829"/>
<evidence type="ECO:0000259" key="2">
    <source>
        <dbReference type="PROSITE" id="PS50106"/>
    </source>
</evidence>
<dbReference type="GO" id="GO:0004175">
    <property type="term" value="F:endopeptidase activity"/>
    <property type="evidence" value="ECO:0007669"/>
    <property type="project" value="TreeGrafter"/>
</dbReference>
<dbReference type="Pfam" id="PF03572">
    <property type="entry name" value="Peptidase_S41"/>
    <property type="match status" value="1"/>
</dbReference>
<dbReference type="Proteomes" id="UP000000343">
    <property type="component" value="Chromosome"/>
</dbReference>
<dbReference type="EMBL" id="CP002480">
    <property type="protein sequence ID" value="ADW69852.1"/>
    <property type="molecule type" value="Genomic_DNA"/>
</dbReference>
<accession>E8WYE6</accession>
<reference evidence="4" key="1">
    <citation type="submission" date="2011-01" db="EMBL/GenBank/DDBJ databases">
        <title>Complete sequence of chromosome of Acidobacterium sp. MP5ACTX9.</title>
        <authorList>
            <consortium name="US DOE Joint Genome Institute"/>
            <person name="Lucas S."/>
            <person name="Copeland A."/>
            <person name="Lapidus A."/>
            <person name="Cheng J.-F."/>
            <person name="Goodwin L."/>
            <person name="Pitluck S."/>
            <person name="Teshima H."/>
            <person name="Detter J.C."/>
            <person name="Han C."/>
            <person name="Tapia R."/>
            <person name="Land M."/>
            <person name="Hauser L."/>
            <person name="Kyrpides N."/>
            <person name="Ivanova N."/>
            <person name="Ovchinnikova G."/>
            <person name="Pagani I."/>
            <person name="Rawat S.R."/>
            <person name="Mannisto M."/>
            <person name="Haggblom M.M."/>
            <person name="Woyke T."/>
        </authorList>
    </citation>
    <scope>NUCLEOTIDE SEQUENCE [LARGE SCALE GENOMIC DNA]</scope>
    <source>
        <strain evidence="4">MP5ACTX9</strain>
    </source>
</reference>
<dbReference type="GO" id="GO:0030288">
    <property type="term" value="C:outer membrane-bounded periplasmic space"/>
    <property type="evidence" value="ECO:0007669"/>
    <property type="project" value="TreeGrafter"/>
</dbReference>
<feature type="domain" description="PDZ" evidence="2">
    <location>
        <begin position="96"/>
        <end position="152"/>
    </location>
</feature>
<sequence length="419" mass="43748">MPKSSKILLLAVSVVFVLTVFFGVHASGVSAASEPQEGAYRQINVYSEVLRHIQSDYVSEPNIPQVTNGALRGLLESLDADSSYLAPADYAAYKKAIAVDKGARAQVGMVISKRFGYATVVSVVPGSPADKANFNDGDIIEAISGVDTRDLSLAMLGTMLEGKPGSELTVSVVRPRKTVPDKVTMTRTITIEPPVAETMYENSTIVYLKPVILDHDHVAALEGKLKASQKNGGKKVLLDLRDVSAGDMADATLLANFFLKSGTIATLEGQKVAKVTFTADGAKAIDPTGAVVVLVNRGTAGPGELVAGALLDNKRAELVGEKTFGEGAQQKTFELPDGAALILSVAKYETPSGKKLQDDAVTPGVLVAGNTPNDDGESDDDTVAVEGAASAATVPVVKPTVTVDDQLTKALDLLKAKAA</sequence>
<dbReference type="SUPFAM" id="SSF50156">
    <property type="entry name" value="PDZ domain-like"/>
    <property type="match status" value="1"/>
</dbReference>
<dbReference type="Pfam" id="PF17820">
    <property type="entry name" value="PDZ_6"/>
    <property type="match status" value="1"/>
</dbReference>
<dbReference type="Gene3D" id="3.90.226.10">
    <property type="entry name" value="2-enoyl-CoA Hydratase, Chain A, domain 1"/>
    <property type="match status" value="1"/>
</dbReference>
<name>E8WYE6_GRATM</name>
<gene>
    <name evidence="3" type="ordered locus">AciX9_2829</name>
</gene>
<dbReference type="PaxDb" id="1198114-AciX9_2829"/>
<dbReference type="InterPro" id="IPR005151">
    <property type="entry name" value="Tail-specific_protease"/>
</dbReference>
<dbReference type="GO" id="GO:0007165">
    <property type="term" value="P:signal transduction"/>
    <property type="evidence" value="ECO:0007669"/>
    <property type="project" value="TreeGrafter"/>
</dbReference>
<protein>
    <submittedName>
        <fullName evidence="3">Peptidase S41</fullName>
    </submittedName>
</protein>
<organism evidence="4">
    <name type="scientific">Granulicella tundricola (strain ATCC BAA-1859 / DSM 23138 / MP5ACTX9)</name>
    <dbReference type="NCBI Taxonomy" id="1198114"/>
    <lineage>
        <taxon>Bacteria</taxon>
        <taxon>Pseudomonadati</taxon>
        <taxon>Acidobacteriota</taxon>
        <taxon>Terriglobia</taxon>
        <taxon>Terriglobales</taxon>
        <taxon>Acidobacteriaceae</taxon>
        <taxon>Granulicella</taxon>
    </lineage>
</organism>
<dbReference type="InterPro" id="IPR036034">
    <property type="entry name" value="PDZ_sf"/>
</dbReference>
<dbReference type="InterPro" id="IPR001478">
    <property type="entry name" value="PDZ"/>
</dbReference>
<dbReference type="OrthoDB" id="127841at2"/>
<dbReference type="SUPFAM" id="SSF52096">
    <property type="entry name" value="ClpP/crotonase"/>
    <property type="match status" value="1"/>
</dbReference>
<proteinExistence type="predicted"/>